<name>A0A0L6VE53_9BASI</name>
<dbReference type="VEuPathDB" id="FungiDB:VP01_1805g2"/>
<evidence type="ECO:0000313" key="1">
    <source>
        <dbReference type="EMBL" id="KNZ59066.1"/>
    </source>
</evidence>
<gene>
    <name evidence="1" type="ORF">VP01_1805g2</name>
</gene>
<reference evidence="1 2" key="1">
    <citation type="submission" date="2015-08" db="EMBL/GenBank/DDBJ databases">
        <title>Next Generation Sequencing and Analysis of the Genome of Puccinia sorghi L Schw, the Causal Agent of Maize Common Rust.</title>
        <authorList>
            <person name="Rochi L."/>
            <person name="Burguener G."/>
            <person name="Darino M."/>
            <person name="Turjanski A."/>
            <person name="Kreff E."/>
            <person name="Dieguez M.J."/>
            <person name="Sacco F."/>
        </authorList>
    </citation>
    <scope>NUCLEOTIDE SEQUENCE [LARGE SCALE GENOMIC DNA]</scope>
    <source>
        <strain evidence="1 2">RO10H11247</strain>
    </source>
</reference>
<organism evidence="1 2">
    <name type="scientific">Puccinia sorghi</name>
    <dbReference type="NCBI Taxonomy" id="27349"/>
    <lineage>
        <taxon>Eukaryota</taxon>
        <taxon>Fungi</taxon>
        <taxon>Dikarya</taxon>
        <taxon>Basidiomycota</taxon>
        <taxon>Pucciniomycotina</taxon>
        <taxon>Pucciniomycetes</taxon>
        <taxon>Pucciniales</taxon>
        <taxon>Pucciniaceae</taxon>
        <taxon>Puccinia</taxon>
    </lineage>
</organism>
<dbReference type="AlphaFoldDB" id="A0A0L6VE53"/>
<sequence length="233" mass="26167">MGSTPDTFKGVPIKICIKFNLFIVNFQTQVADACNKAFTNTGPIICQSIASANPTIEWLTTIARTPKFLKKDKFQLLSQAHYISWLDTAVDGRKSKVGLLLTMANPAEALKQVAKEDLVAAHVAHKDKNDNEDLDAVDWERINTHMNKIYAKKLTNVKYNWHLTVYIAADPHQYILLTLEAVQEWAHALTVCHPPPPLAPSIKFHSRALKRCGLRQNPLTPPALQVSKNWAHQ</sequence>
<accession>A0A0L6VE53</accession>
<keyword evidence="2" id="KW-1185">Reference proteome</keyword>
<dbReference type="EMBL" id="LAVV01006621">
    <property type="protein sequence ID" value="KNZ59066.1"/>
    <property type="molecule type" value="Genomic_DNA"/>
</dbReference>
<comment type="caution">
    <text evidence="1">The sequence shown here is derived from an EMBL/GenBank/DDBJ whole genome shotgun (WGS) entry which is preliminary data.</text>
</comment>
<protein>
    <submittedName>
        <fullName evidence="1">Uncharacterized protein</fullName>
    </submittedName>
</protein>
<proteinExistence type="predicted"/>
<evidence type="ECO:0000313" key="2">
    <source>
        <dbReference type="Proteomes" id="UP000037035"/>
    </source>
</evidence>
<dbReference type="Proteomes" id="UP000037035">
    <property type="component" value="Unassembled WGS sequence"/>
</dbReference>